<evidence type="ECO:0000256" key="4">
    <source>
        <dbReference type="ARBA" id="ARBA00023004"/>
    </source>
</evidence>
<comment type="cofactor">
    <cofactor evidence="1">
        <name>[4Fe-4S] cluster</name>
        <dbReference type="ChEBI" id="CHEBI:49883"/>
    </cofactor>
</comment>
<sequence length="501" mass="58403">MRALLIYPEFPDTFWSFRYALKFINRKASSPPLGLLTIAAMLPETWEKRLVDMNVESLHNDHLRWADLVFISAMSVQKESVKGVIARCRSAGVRIVAGGPLFTTEYEAFEEVDHLVLNEAEITLPRFLEDFNSGAAGHLYATDEWADIRKTPVPMWRLINIKRYASINIQYSRGCPFNCEFCDITLLCGRTPRTKDKEQIMKELDSVYEYGFRGQVFFVDDNFIGNKKKLREEVLPGIIRWMERKKHPFSFNTQASIELSDHEDLMQMMVRAGFDVVFVGIETPHEQSLAECSKFHNRNRDLLASVRKIQKAGLEVQGGFIVGFDHDPVTIFDTQIRFIQASGVVTAMVGVLIALPRTQLYERLQKEQRLLEETSGNNTDFSTNFIPKMDYDLLISGYKRVLGTLYSPKYYYQRIETFLREYIPPEKKKKAFWFRPNYLAAFVRSTIVLGVIGKERFHYWRLLFWTIFRRPRLFSQAVTLSIYGFHFRRVFEERIGDTDIL</sequence>
<dbReference type="SFLD" id="SFLDG01123">
    <property type="entry name" value="methyltransferase_(Class_B)"/>
    <property type="match status" value="1"/>
</dbReference>
<dbReference type="InterPro" id="IPR051198">
    <property type="entry name" value="BchE-like"/>
</dbReference>
<dbReference type="InterPro" id="IPR025274">
    <property type="entry name" value="DUF4070"/>
</dbReference>
<dbReference type="SMART" id="SM00729">
    <property type="entry name" value="Elp3"/>
    <property type="match status" value="1"/>
</dbReference>
<name>A0A2U3QDS9_9BACT</name>
<keyword evidence="7" id="KW-0808">Transferase</keyword>
<feature type="domain" description="Radical SAM core" evidence="6">
    <location>
        <begin position="159"/>
        <end position="380"/>
    </location>
</feature>
<dbReference type="SUPFAM" id="SSF102114">
    <property type="entry name" value="Radical SAM enzymes"/>
    <property type="match status" value="1"/>
</dbReference>
<dbReference type="OrthoDB" id="9801424at2"/>
<evidence type="ECO:0000256" key="3">
    <source>
        <dbReference type="ARBA" id="ARBA00022723"/>
    </source>
</evidence>
<evidence type="ECO:0000256" key="1">
    <source>
        <dbReference type="ARBA" id="ARBA00001966"/>
    </source>
</evidence>
<evidence type="ECO:0000259" key="6">
    <source>
        <dbReference type="PROSITE" id="PS51918"/>
    </source>
</evidence>
<dbReference type="SFLD" id="SFLDF00303">
    <property type="entry name" value="hopanoid_C2-methyltransferase"/>
    <property type="match status" value="1"/>
</dbReference>
<dbReference type="InterPro" id="IPR006158">
    <property type="entry name" value="Cobalamin-bd"/>
</dbReference>
<dbReference type="GO" id="GO:0008168">
    <property type="term" value="F:methyltransferase activity"/>
    <property type="evidence" value="ECO:0007669"/>
    <property type="project" value="UniProtKB-KW"/>
</dbReference>
<dbReference type="InterPro" id="IPR007197">
    <property type="entry name" value="rSAM"/>
</dbReference>
<keyword evidence="8" id="KW-1185">Reference proteome</keyword>
<dbReference type="Gene3D" id="3.20.20.70">
    <property type="entry name" value="Aldolase class I"/>
    <property type="match status" value="1"/>
</dbReference>
<dbReference type="Pfam" id="PF04055">
    <property type="entry name" value="Radical_SAM"/>
    <property type="match status" value="1"/>
</dbReference>
<dbReference type="PROSITE" id="PS51918">
    <property type="entry name" value="RADICAL_SAM"/>
    <property type="match status" value="1"/>
</dbReference>
<keyword evidence="5" id="KW-0411">Iron-sulfur</keyword>
<dbReference type="InterPro" id="IPR013785">
    <property type="entry name" value="Aldolase_TIM"/>
</dbReference>
<accession>A0A2U3QDS9</accession>
<dbReference type="AlphaFoldDB" id="A0A2U3QDS9"/>
<dbReference type="PANTHER" id="PTHR43409:SF3">
    <property type="entry name" value="HYPOTHETICAL METHYLTRANSFERASE"/>
    <property type="match status" value="1"/>
</dbReference>
<organism evidence="7 8">
    <name type="scientific">Candidatus Sulfobium mesophilum</name>
    <dbReference type="NCBI Taxonomy" id="2016548"/>
    <lineage>
        <taxon>Bacteria</taxon>
        <taxon>Pseudomonadati</taxon>
        <taxon>Nitrospirota</taxon>
        <taxon>Nitrospiria</taxon>
        <taxon>Nitrospirales</taxon>
        <taxon>Nitrospiraceae</taxon>
        <taxon>Candidatus Sulfobium</taxon>
    </lineage>
</organism>
<dbReference type="InterPro" id="IPR034466">
    <property type="entry name" value="Methyltransferase_Class_B"/>
</dbReference>
<dbReference type="Proteomes" id="UP000245125">
    <property type="component" value="Unassembled WGS sequence"/>
</dbReference>
<dbReference type="GO" id="GO:0032259">
    <property type="term" value="P:methylation"/>
    <property type="evidence" value="ECO:0007669"/>
    <property type="project" value="UniProtKB-KW"/>
</dbReference>
<dbReference type="InterPro" id="IPR006638">
    <property type="entry name" value="Elp3/MiaA/NifB-like_rSAM"/>
</dbReference>
<evidence type="ECO:0000313" key="8">
    <source>
        <dbReference type="Proteomes" id="UP000245125"/>
    </source>
</evidence>
<dbReference type="SFLD" id="SFLDS00029">
    <property type="entry name" value="Radical_SAM"/>
    <property type="match status" value="1"/>
</dbReference>
<dbReference type="EMBL" id="OUUY01000002">
    <property type="protein sequence ID" value="SPP99566.1"/>
    <property type="molecule type" value="Genomic_DNA"/>
</dbReference>
<keyword evidence="4" id="KW-0408">Iron</keyword>
<dbReference type="GO" id="GO:0031419">
    <property type="term" value="F:cobalamin binding"/>
    <property type="evidence" value="ECO:0007669"/>
    <property type="project" value="InterPro"/>
</dbReference>
<dbReference type="Pfam" id="PF02310">
    <property type="entry name" value="B12-binding"/>
    <property type="match status" value="1"/>
</dbReference>
<proteinExistence type="predicted"/>
<protein>
    <submittedName>
        <fullName evidence="7">Putative enzyme</fullName>
        <ecNumber evidence="7">2.1.1.-</ecNumber>
    </submittedName>
</protein>
<dbReference type="Pfam" id="PF13282">
    <property type="entry name" value="DUF4070"/>
    <property type="match status" value="1"/>
</dbReference>
<reference evidence="8" key="1">
    <citation type="submission" date="2018-03" db="EMBL/GenBank/DDBJ databases">
        <authorList>
            <person name="Zecchin S."/>
        </authorList>
    </citation>
    <scope>NUCLEOTIDE SEQUENCE [LARGE SCALE GENOMIC DNA]</scope>
</reference>
<dbReference type="GO" id="GO:0051539">
    <property type="term" value="F:4 iron, 4 sulfur cluster binding"/>
    <property type="evidence" value="ECO:0007669"/>
    <property type="project" value="UniProtKB-KW"/>
</dbReference>
<dbReference type="SFLD" id="SFLDG01082">
    <property type="entry name" value="B12-binding_domain_containing"/>
    <property type="match status" value="1"/>
</dbReference>
<dbReference type="GO" id="GO:0046872">
    <property type="term" value="F:metal ion binding"/>
    <property type="evidence" value="ECO:0007669"/>
    <property type="project" value="UniProtKB-KW"/>
</dbReference>
<keyword evidence="2" id="KW-0949">S-adenosyl-L-methionine</keyword>
<dbReference type="CDD" id="cd01335">
    <property type="entry name" value="Radical_SAM"/>
    <property type="match status" value="1"/>
</dbReference>
<keyword evidence="7" id="KW-0489">Methyltransferase</keyword>
<gene>
    <name evidence="7" type="ORF">NBG4_100006</name>
</gene>
<dbReference type="EC" id="2.1.1.-" evidence="7"/>
<dbReference type="InterPro" id="IPR058240">
    <property type="entry name" value="rSAM_sf"/>
</dbReference>
<dbReference type="PANTHER" id="PTHR43409">
    <property type="entry name" value="ANAEROBIC MAGNESIUM-PROTOPORPHYRIN IX MONOMETHYL ESTER CYCLASE-RELATED"/>
    <property type="match status" value="1"/>
</dbReference>
<evidence type="ECO:0000313" key="7">
    <source>
        <dbReference type="EMBL" id="SPP99566.1"/>
    </source>
</evidence>
<keyword evidence="3" id="KW-0479">Metal-binding</keyword>
<evidence type="ECO:0000256" key="5">
    <source>
        <dbReference type="ARBA" id="ARBA00023014"/>
    </source>
</evidence>
<dbReference type="InterPro" id="IPR034530">
    <property type="entry name" value="HpnP-like"/>
</dbReference>
<dbReference type="GO" id="GO:0005829">
    <property type="term" value="C:cytosol"/>
    <property type="evidence" value="ECO:0007669"/>
    <property type="project" value="TreeGrafter"/>
</dbReference>
<dbReference type="Gene3D" id="3.40.50.280">
    <property type="entry name" value="Cobalamin-binding domain"/>
    <property type="match status" value="1"/>
</dbReference>
<evidence type="ECO:0000256" key="2">
    <source>
        <dbReference type="ARBA" id="ARBA00022691"/>
    </source>
</evidence>